<dbReference type="Proteomes" id="UP000054302">
    <property type="component" value="Unassembled WGS sequence"/>
</dbReference>
<evidence type="ECO:0000313" key="7">
    <source>
        <dbReference type="EMBL" id="KIV94952.1"/>
    </source>
</evidence>
<dbReference type="PANTHER" id="PTHR10404:SF71">
    <property type="entry name" value="CARBOXYPEPTIDASE TRE2, PUTATIVE (AFU_ORTHOLOGUE AFUA_3G10650)-RELATED"/>
    <property type="match status" value="1"/>
</dbReference>
<protein>
    <recommendedName>
        <fullName evidence="9">Glutamate carboxypeptidase</fullName>
    </recommendedName>
</protein>
<evidence type="ECO:0000256" key="1">
    <source>
        <dbReference type="ARBA" id="ARBA00005634"/>
    </source>
</evidence>
<evidence type="ECO:0000259" key="5">
    <source>
        <dbReference type="Pfam" id="PF04253"/>
    </source>
</evidence>
<dbReference type="Gene3D" id="1.20.930.40">
    <property type="entry name" value="Transferrin receptor-like, dimerisation domain"/>
    <property type="match status" value="1"/>
</dbReference>
<evidence type="ECO:0000256" key="3">
    <source>
        <dbReference type="SAM" id="Phobius"/>
    </source>
</evidence>
<feature type="region of interest" description="Disordered" evidence="2">
    <location>
        <begin position="852"/>
        <end position="878"/>
    </location>
</feature>
<dbReference type="CDD" id="cd02121">
    <property type="entry name" value="PA_GCPII_like"/>
    <property type="match status" value="1"/>
</dbReference>
<dbReference type="Pfam" id="PF02225">
    <property type="entry name" value="PA"/>
    <property type="match status" value="1"/>
</dbReference>
<accession>A0A0D1ZK34</accession>
<dbReference type="OrthoDB" id="5841748at2759"/>
<comment type="similarity">
    <text evidence="1">Belongs to the peptidase M28 family. M28B subfamily.</text>
</comment>
<dbReference type="InterPro" id="IPR039373">
    <property type="entry name" value="Peptidase_M28B"/>
</dbReference>
<dbReference type="OMA" id="YPRKDGR"/>
<evidence type="ECO:0000259" key="6">
    <source>
        <dbReference type="Pfam" id="PF04389"/>
    </source>
</evidence>
<evidence type="ECO:0000259" key="4">
    <source>
        <dbReference type="Pfam" id="PF02225"/>
    </source>
</evidence>
<feature type="domain" description="Transferrin receptor-like dimerisation" evidence="5">
    <location>
        <begin position="732"/>
        <end position="857"/>
    </location>
</feature>
<feature type="compositionally biased region" description="Polar residues" evidence="2">
    <location>
        <begin position="17"/>
        <end position="29"/>
    </location>
</feature>
<dbReference type="VEuPathDB" id="FungiDB:PV10_02666"/>
<feature type="compositionally biased region" description="Basic and acidic residues" evidence="2">
    <location>
        <begin position="867"/>
        <end position="878"/>
    </location>
</feature>
<evidence type="ECO:0000313" key="8">
    <source>
        <dbReference type="Proteomes" id="UP000054302"/>
    </source>
</evidence>
<dbReference type="SUPFAM" id="SSF53187">
    <property type="entry name" value="Zn-dependent exopeptidases"/>
    <property type="match status" value="1"/>
</dbReference>
<sequence>MDSKSQYEHLPIPTYEEATSSRPVSSQSRVGPEEISDDAERQGLLRQASVGNYHPPTVESARPSIDSLDGLEQDSEEERRRDMEQMDIEDPLSDTSSNRSFLRYYRLSKRISSFRNSFTSISLPSFRSYLPSFSWPHIDFQSLDSNRVVIIGRLFGIFLIMGILYVLIASDVLSFTRNRMGMGQMYDPESIRIFIQNHMNDGGKIQKNLRHITMFPHVAGTEGNYVLGEWVAELFKSSSLEDVHMEEFDVYLNYPRKDGRRLAIVEPDNLKWEAKIEETQEESLVFHGHSHSGDVTGPLVYANFGSRQDFQTLADKGISVKGAIVLVRYYGSQGDRALKVKAAELAGAAGCIIYSDPSQDGFELGPTFPDGRFMPPDGVQRGAVSLMSWVVGDVLTPGWASTPENERRLRPEESTGLNKIPSLPISWNDAKHLLESIRGHGTQMTATWNGTKNFEYWTGDASSPKVNLKNVQDEEKKQPIYNVLGKLTGWEEPKRRIIVGNHRDAWCTGGADPGSGTAIMLEVIRIFGELRRLGWRPLRTIEFASWDGEEYNLIGSTEHVENRVDELRDEALAYLNVDVGVSGSDFHASGPSVFQKTLLRVLDRVIDPESGLTIHETWKQRHQDITGLGAGSDYVAFQDIAGTSSLDMTFKGQHYPYHSCYDNYDWMQKYGDPDFRYHKAMGEIWALLILDLADKPMVPFDVSAYASSIKRYVDDLARYVKSKAHPSKRADLDLGPLRKASDVITAEANTFHAWDRVWRDFVFGTGGFESAVMAKARQKHNSRMSRFETDLLDLRPDGGLVNRTQFKHVLFAPQLWSGYDEAFFPGIRDAVDAGDWDGARKQVELVAGIMENAARRLNEPDEEEDKEKEKDKDKKKDG</sequence>
<dbReference type="InterPro" id="IPR007484">
    <property type="entry name" value="Peptidase_M28"/>
</dbReference>
<dbReference type="Pfam" id="PF04253">
    <property type="entry name" value="TFR_dimer"/>
    <property type="match status" value="1"/>
</dbReference>
<dbReference type="SUPFAM" id="SSF47672">
    <property type="entry name" value="Transferrin receptor-like dimerisation domain"/>
    <property type="match status" value="1"/>
</dbReference>
<feature type="region of interest" description="Disordered" evidence="2">
    <location>
        <begin position="1"/>
        <end position="94"/>
    </location>
</feature>
<dbReference type="GO" id="GO:0004180">
    <property type="term" value="F:carboxypeptidase activity"/>
    <property type="evidence" value="ECO:0007669"/>
    <property type="project" value="TreeGrafter"/>
</dbReference>
<dbReference type="STRING" id="212818.A0A0D1ZK34"/>
<dbReference type="Pfam" id="PF04389">
    <property type="entry name" value="Peptidase_M28"/>
    <property type="match status" value="1"/>
</dbReference>
<evidence type="ECO:0008006" key="9">
    <source>
        <dbReference type="Google" id="ProtNLM"/>
    </source>
</evidence>
<keyword evidence="3" id="KW-0472">Membrane</keyword>
<dbReference type="GeneID" id="27320511"/>
<keyword evidence="3" id="KW-0812">Transmembrane</keyword>
<dbReference type="Gene3D" id="3.50.30.30">
    <property type="match status" value="1"/>
</dbReference>
<reference evidence="7 8" key="1">
    <citation type="submission" date="2015-01" db="EMBL/GenBank/DDBJ databases">
        <title>The Genome Sequence of Exophiala mesophila CBS40295.</title>
        <authorList>
            <consortium name="The Broad Institute Genomics Platform"/>
            <person name="Cuomo C."/>
            <person name="de Hoog S."/>
            <person name="Gorbushina A."/>
            <person name="Stielow B."/>
            <person name="Teixiera M."/>
            <person name="Abouelleil A."/>
            <person name="Chapman S.B."/>
            <person name="Priest M."/>
            <person name="Young S.K."/>
            <person name="Wortman J."/>
            <person name="Nusbaum C."/>
            <person name="Birren B."/>
        </authorList>
    </citation>
    <scope>NUCLEOTIDE SEQUENCE [LARGE SCALE GENOMIC DNA]</scope>
    <source>
        <strain evidence="7 8">CBS 40295</strain>
    </source>
</reference>
<gene>
    <name evidence="7" type="ORF">PV10_02666</name>
</gene>
<dbReference type="FunFam" id="3.40.630.10:FF:000101">
    <property type="entry name" value="N-acetylated alpha-linked acidic dipeptidase like 1"/>
    <property type="match status" value="1"/>
</dbReference>
<name>A0A0D1ZK34_EXOME</name>
<dbReference type="RefSeq" id="XP_016226526.1">
    <property type="nucleotide sequence ID" value="XM_016367008.1"/>
</dbReference>
<dbReference type="PANTHER" id="PTHR10404">
    <property type="entry name" value="N-ACETYLATED-ALPHA-LINKED ACIDIC DIPEPTIDASE"/>
    <property type="match status" value="1"/>
</dbReference>
<dbReference type="EMBL" id="KN847521">
    <property type="protein sequence ID" value="KIV94952.1"/>
    <property type="molecule type" value="Genomic_DNA"/>
</dbReference>
<keyword evidence="8" id="KW-1185">Reference proteome</keyword>
<dbReference type="InterPro" id="IPR036757">
    <property type="entry name" value="TFR-like_dimer_dom_sf"/>
</dbReference>
<proteinExistence type="inferred from homology"/>
<feature type="domain" description="Peptidase M28" evidence="6">
    <location>
        <begin position="482"/>
        <end position="666"/>
    </location>
</feature>
<evidence type="ECO:0000256" key="2">
    <source>
        <dbReference type="SAM" id="MobiDB-lite"/>
    </source>
</evidence>
<dbReference type="InterPro" id="IPR003137">
    <property type="entry name" value="PA_domain"/>
</dbReference>
<dbReference type="InterPro" id="IPR007365">
    <property type="entry name" value="TFR-like_dimer_dom"/>
</dbReference>
<dbReference type="SUPFAM" id="SSF52025">
    <property type="entry name" value="PA domain"/>
    <property type="match status" value="1"/>
</dbReference>
<dbReference type="CDD" id="cd08022">
    <property type="entry name" value="M28_PSMA_like"/>
    <property type="match status" value="1"/>
</dbReference>
<dbReference type="AlphaFoldDB" id="A0A0D1ZK34"/>
<feature type="domain" description="PA" evidence="4">
    <location>
        <begin position="295"/>
        <end position="383"/>
    </location>
</feature>
<dbReference type="InterPro" id="IPR046450">
    <property type="entry name" value="PA_dom_sf"/>
</dbReference>
<dbReference type="HOGENOM" id="CLU_005688_1_0_1"/>
<dbReference type="Gene3D" id="3.40.630.10">
    <property type="entry name" value="Zn peptidases"/>
    <property type="match status" value="1"/>
</dbReference>
<keyword evidence="3" id="KW-1133">Transmembrane helix</keyword>
<organism evidence="7 8">
    <name type="scientific">Exophiala mesophila</name>
    <name type="common">Black yeast-like fungus</name>
    <dbReference type="NCBI Taxonomy" id="212818"/>
    <lineage>
        <taxon>Eukaryota</taxon>
        <taxon>Fungi</taxon>
        <taxon>Dikarya</taxon>
        <taxon>Ascomycota</taxon>
        <taxon>Pezizomycotina</taxon>
        <taxon>Eurotiomycetes</taxon>
        <taxon>Chaetothyriomycetidae</taxon>
        <taxon>Chaetothyriales</taxon>
        <taxon>Herpotrichiellaceae</taxon>
        <taxon>Exophiala</taxon>
    </lineage>
</organism>
<feature type="transmembrane region" description="Helical" evidence="3">
    <location>
        <begin position="150"/>
        <end position="175"/>
    </location>
</feature>